<feature type="chain" id="PRO_5023002918" description="Secreted protein" evidence="1">
    <location>
        <begin position="23"/>
        <end position="76"/>
    </location>
</feature>
<protein>
    <recommendedName>
        <fullName evidence="4">Secreted protein</fullName>
    </recommendedName>
</protein>
<accession>A0A5B0Q4J2</accession>
<comment type="caution">
    <text evidence="2">The sequence shown here is derived from an EMBL/GenBank/DDBJ whole genome shotgun (WGS) entry which is preliminary data.</text>
</comment>
<evidence type="ECO:0000313" key="3">
    <source>
        <dbReference type="Proteomes" id="UP000325313"/>
    </source>
</evidence>
<evidence type="ECO:0000313" key="2">
    <source>
        <dbReference type="EMBL" id="KAA1107969.1"/>
    </source>
</evidence>
<evidence type="ECO:0008006" key="4">
    <source>
        <dbReference type="Google" id="ProtNLM"/>
    </source>
</evidence>
<dbReference type="EMBL" id="VDEP01000306">
    <property type="protein sequence ID" value="KAA1107969.1"/>
    <property type="molecule type" value="Genomic_DNA"/>
</dbReference>
<feature type="signal peptide" evidence="1">
    <location>
        <begin position="1"/>
        <end position="22"/>
    </location>
</feature>
<keyword evidence="1" id="KW-0732">Signal</keyword>
<name>A0A5B0Q4J2_PUCGR</name>
<evidence type="ECO:0000256" key="1">
    <source>
        <dbReference type="SAM" id="SignalP"/>
    </source>
</evidence>
<sequence length="76" mass="8343">MFITRFSIYACFIFLTVLICLGATPSPSDAPSPSSGNRLKSVDFILCSKARAPTDRFTKEATRGKMTHITLVRPSC</sequence>
<reference evidence="2 3" key="1">
    <citation type="submission" date="2019-05" db="EMBL/GenBank/DDBJ databases">
        <title>Emergence of the Ug99 lineage of the wheat stem rust pathogen through somatic hybridization.</title>
        <authorList>
            <person name="Li F."/>
            <person name="Upadhyaya N.M."/>
            <person name="Sperschneider J."/>
            <person name="Matny O."/>
            <person name="Nguyen-Phuc H."/>
            <person name="Mago R."/>
            <person name="Raley C."/>
            <person name="Miller M.E."/>
            <person name="Silverstein K.A.T."/>
            <person name="Henningsen E."/>
            <person name="Hirsch C.D."/>
            <person name="Visser B."/>
            <person name="Pretorius Z.A."/>
            <person name="Steffenson B.J."/>
            <person name="Schwessinger B."/>
            <person name="Dodds P.N."/>
            <person name="Figueroa M."/>
        </authorList>
    </citation>
    <scope>NUCLEOTIDE SEQUENCE [LARGE SCALE GENOMIC DNA]</scope>
    <source>
        <strain evidence="2 3">Ug99</strain>
    </source>
</reference>
<organism evidence="2 3">
    <name type="scientific">Puccinia graminis f. sp. tritici</name>
    <dbReference type="NCBI Taxonomy" id="56615"/>
    <lineage>
        <taxon>Eukaryota</taxon>
        <taxon>Fungi</taxon>
        <taxon>Dikarya</taxon>
        <taxon>Basidiomycota</taxon>
        <taxon>Pucciniomycotina</taxon>
        <taxon>Pucciniomycetes</taxon>
        <taxon>Pucciniales</taxon>
        <taxon>Pucciniaceae</taxon>
        <taxon>Puccinia</taxon>
    </lineage>
</organism>
<gene>
    <name evidence="2" type="ORF">PGTUg99_018014</name>
</gene>
<proteinExistence type="predicted"/>
<dbReference type="Proteomes" id="UP000325313">
    <property type="component" value="Unassembled WGS sequence"/>
</dbReference>
<dbReference type="AlphaFoldDB" id="A0A5B0Q4J2"/>